<name>A0A0N4WVX5_HAEPC</name>
<dbReference type="Gene3D" id="2.60.120.290">
    <property type="entry name" value="Spermadhesin, CUB domain"/>
    <property type="match status" value="3"/>
</dbReference>
<keyword evidence="6" id="KW-1185">Reference proteome</keyword>
<dbReference type="WBParaSite" id="HPLM_0001586701-mRNA-1">
    <property type="protein sequence ID" value="HPLM_0001586701-mRNA-1"/>
    <property type="gene ID" value="HPLM_0001586701"/>
</dbReference>
<dbReference type="AlphaFoldDB" id="A0A0N4WVX5"/>
<proteinExistence type="predicted"/>
<dbReference type="InterPro" id="IPR035914">
    <property type="entry name" value="Sperma_CUB_dom_sf"/>
</dbReference>
<reference evidence="5 6" key="2">
    <citation type="submission" date="2018-11" db="EMBL/GenBank/DDBJ databases">
        <authorList>
            <consortium name="Pathogen Informatics"/>
        </authorList>
    </citation>
    <scope>NUCLEOTIDE SEQUENCE [LARGE SCALE GENOMIC DNA]</scope>
    <source>
        <strain evidence="5 6">MHpl1</strain>
    </source>
</reference>
<evidence type="ECO:0000256" key="3">
    <source>
        <dbReference type="PROSITE-ProRule" id="PRU00059"/>
    </source>
</evidence>
<keyword evidence="2" id="KW-1015">Disulfide bond</keyword>
<protein>
    <submittedName>
        <fullName evidence="7">Cubilin</fullName>
    </submittedName>
</protein>
<feature type="domain" description="CUB" evidence="4">
    <location>
        <begin position="145"/>
        <end position="262"/>
    </location>
</feature>
<dbReference type="Proteomes" id="UP000268014">
    <property type="component" value="Unassembled WGS sequence"/>
</dbReference>
<dbReference type="InterPro" id="IPR000859">
    <property type="entry name" value="CUB_dom"/>
</dbReference>
<evidence type="ECO:0000256" key="2">
    <source>
        <dbReference type="ARBA" id="ARBA00023157"/>
    </source>
</evidence>
<sequence length="510" mass="56435">MAQFKRGTIQMEAELASVSIRSEPMQVMRSDSSRESIDVLGLQIDTLEKDIGMGRIYRMTFQFSGGKEEDKQINQRYICARYPFVEEGEFVMSASRPLVITHVSSGDPKNRGILMEYSTINVGESLQVAYSRFSRCNGYQNTSGCGGVFSQSSGTISSPNYPDKYLPHMHCVYQIQVPWSKQVRLTFDNFDIEVVQNDECSYDNVAVYESYVSPSEHGKLLGKFCGTMLPPTLLSSSYKMAIVFSSDRSIAGNGFSARFEGVDSTVDCDRTFTAPSGEIVFDGKGGRYSQCDFHISVISTARIVLKMNNMSMPCMKSLLYIRNGASDQSPGFATLNADSSICDDYPMPILRSHGSRVLLRLQTTDSSKTYFNISYEQIISSCGGHVEGISGSIAAPQYPMKDSRGLDCSWTVAVALGNRVRFSLINIDDLKSSDDSGFCGMFAANRLDVLDGPHSDARLMRRYCRKVVGAEPLTSDDHEISIRYKQHGGPMLGPLYGFMAHFSTGSTSLY</sequence>
<evidence type="ECO:0000313" key="5">
    <source>
        <dbReference type="EMBL" id="VDO58099.1"/>
    </source>
</evidence>
<evidence type="ECO:0000313" key="7">
    <source>
        <dbReference type="WBParaSite" id="HPLM_0001586701-mRNA-1"/>
    </source>
</evidence>
<evidence type="ECO:0000259" key="4">
    <source>
        <dbReference type="PROSITE" id="PS01180"/>
    </source>
</evidence>
<dbReference type="CDD" id="cd00041">
    <property type="entry name" value="CUB"/>
    <property type="match status" value="2"/>
</dbReference>
<keyword evidence="1" id="KW-0677">Repeat</keyword>
<dbReference type="Pfam" id="PF00431">
    <property type="entry name" value="CUB"/>
    <property type="match status" value="2"/>
</dbReference>
<gene>
    <name evidence="5" type="ORF">HPLM_LOCUS15859</name>
</gene>
<dbReference type="PROSITE" id="PS01180">
    <property type="entry name" value="CUB"/>
    <property type="match status" value="3"/>
</dbReference>
<organism evidence="7">
    <name type="scientific">Haemonchus placei</name>
    <name type="common">Barber's pole worm</name>
    <dbReference type="NCBI Taxonomy" id="6290"/>
    <lineage>
        <taxon>Eukaryota</taxon>
        <taxon>Metazoa</taxon>
        <taxon>Ecdysozoa</taxon>
        <taxon>Nematoda</taxon>
        <taxon>Chromadorea</taxon>
        <taxon>Rhabditida</taxon>
        <taxon>Rhabditina</taxon>
        <taxon>Rhabditomorpha</taxon>
        <taxon>Strongyloidea</taxon>
        <taxon>Trichostrongylidae</taxon>
        <taxon>Haemonchus</taxon>
    </lineage>
</organism>
<dbReference type="SMART" id="SM00042">
    <property type="entry name" value="CUB"/>
    <property type="match status" value="3"/>
</dbReference>
<dbReference type="STRING" id="6290.A0A0N4WVX5"/>
<dbReference type="EMBL" id="UZAF01019162">
    <property type="protein sequence ID" value="VDO58099.1"/>
    <property type="molecule type" value="Genomic_DNA"/>
</dbReference>
<dbReference type="PANTHER" id="PTHR24251">
    <property type="entry name" value="OVOCHYMASE-RELATED"/>
    <property type="match status" value="1"/>
</dbReference>
<feature type="domain" description="CUB" evidence="4">
    <location>
        <begin position="382"/>
        <end position="505"/>
    </location>
</feature>
<dbReference type="SUPFAM" id="SSF49854">
    <property type="entry name" value="Spermadhesin, CUB domain"/>
    <property type="match status" value="3"/>
</dbReference>
<feature type="domain" description="CUB" evidence="4">
    <location>
        <begin position="268"/>
        <end position="378"/>
    </location>
</feature>
<comment type="caution">
    <text evidence="3">Lacks conserved residue(s) required for the propagation of feature annotation.</text>
</comment>
<dbReference type="OrthoDB" id="10009301at2759"/>
<evidence type="ECO:0000313" key="6">
    <source>
        <dbReference type="Proteomes" id="UP000268014"/>
    </source>
</evidence>
<accession>A0A0N4WVX5</accession>
<dbReference type="FunFam" id="2.60.120.290:FF:000013">
    <property type="entry name" value="Membrane frizzled-related protein"/>
    <property type="match status" value="1"/>
</dbReference>
<reference evidence="7" key="1">
    <citation type="submission" date="2017-02" db="UniProtKB">
        <authorList>
            <consortium name="WormBaseParasite"/>
        </authorList>
    </citation>
    <scope>IDENTIFICATION</scope>
</reference>
<evidence type="ECO:0000256" key="1">
    <source>
        <dbReference type="ARBA" id="ARBA00022737"/>
    </source>
</evidence>